<accession>A0A3E1BQX1</accession>
<dbReference type="EMBL" id="NAOO01000009">
    <property type="protein sequence ID" value="RFB96668.1"/>
    <property type="molecule type" value="Genomic_DNA"/>
</dbReference>
<dbReference type="RefSeq" id="WP_097545191.1">
    <property type="nucleotide sequence ID" value="NZ_KZ859521.1"/>
</dbReference>
<proteinExistence type="predicted"/>
<reference evidence="1 2" key="1">
    <citation type="submission" date="2017-03" db="EMBL/GenBank/DDBJ databases">
        <title>Genome analysis of Rhizobial strains effectives or ineffectives for nitrogen fixation isolated from bean seeds.</title>
        <authorList>
            <person name="Peralta H."/>
            <person name="Aguilar-Vera A."/>
            <person name="Mora Y."/>
            <person name="Vargas-Lagunas C."/>
            <person name="Girard L."/>
            <person name="Mora J."/>
        </authorList>
    </citation>
    <scope>NUCLEOTIDE SEQUENCE [LARGE SCALE GENOMIC DNA]</scope>
    <source>
        <strain evidence="1 2">CCGM5</strain>
    </source>
</reference>
<evidence type="ECO:0000313" key="1">
    <source>
        <dbReference type="EMBL" id="RFB96668.1"/>
    </source>
</evidence>
<evidence type="ECO:0000313" key="2">
    <source>
        <dbReference type="Proteomes" id="UP000256748"/>
    </source>
</evidence>
<dbReference type="Proteomes" id="UP000256748">
    <property type="component" value="Unassembled WGS sequence"/>
</dbReference>
<protein>
    <submittedName>
        <fullName evidence="1">Uncharacterized protein</fullName>
    </submittedName>
</protein>
<dbReference type="AlphaFoldDB" id="A0A3E1BQX1"/>
<comment type="caution">
    <text evidence="1">The sequence shown here is derived from an EMBL/GenBank/DDBJ whole genome shotgun (WGS) entry which is preliminary data.</text>
</comment>
<name>A0A3E1BQX1_RHILT</name>
<gene>
    <name evidence="1" type="ORF">B5K10_09240</name>
</gene>
<sequence>MEKVWNRKEAEADIAALLDEAREAPQTVLEHDGRFIVRFEKGAKISVAEWAVLPGTLEDDDVL</sequence>
<organism evidence="1 2">
    <name type="scientific">Rhizobium leguminosarum bv. trifolii</name>
    <dbReference type="NCBI Taxonomy" id="386"/>
    <lineage>
        <taxon>Bacteria</taxon>
        <taxon>Pseudomonadati</taxon>
        <taxon>Pseudomonadota</taxon>
        <taxon>Alphaproteobacteria</taxon>
        <taxon>Hyphomicrobiales</taxon>
        <taxon>Rhizobiaceae</taxon>
        <taxon>Rhizobium/Agrobacterium group</taxon>
        <taxon>Rhizobium</taxon>
    </lineage>
</organism>